<dbReference type="GeneTree" id="ENSGT00950000182808"/>
<comment type="similarity">
    <text evidence="2">Belongs to the bile acid:sodium symporter (BASS) (TC 2.A.28) family.</text>
</comment>
<feature type="transmembrane region" description="Helical" evidence="8">
    <location>
        <begin position="38"/>
        <end position="63"/>
    </location>
</feature>
<keyword evidence="5 8" id="KW-1133">Transmembrane helix</keyword>
<dbReference type="PANTHER" id="PTHR10361">
    <property type="entry name" value="SODIUM-BILE ACID COTRANSPORTER"/>
    <property type="match status" value="1"/>
</dbReference>
<keyword evidence="3 8" id="KW-0812">Transmembrane</keyword>
<dbReference type="Pfam" id="PF01758">
    <property type="entry name" value="SBF"/>
    <property type="match status" value="1"/>
</dbReference>
<evidence type="ECO:0000256" key="7">
    <source>
        <dbReference type="SAM" id="MobiDB-lite"/>
    </source>
</evidence>
<dbReference type="STRING" id="7719.ENSCINP00000003667"/>
<dbReference type="PANTHER" id="PTHR10361:SF55">
    <property type="entry name" value="SODIUM-DEPENDENT ORGANIC ANION TRANSPORTER"/>
    <property type="match status" value="1"/>
</dbReference>
<dbReference type="AlphaFoldDB" id="F6WJD2"/>
<organism evidence="9 10">
    <name type="scientific">Ciona intestinalis</name>
    <name type="common">Transparent sea squirt</name>
    <name type="synonym">Ascidia intestinalis</name>
    <dbReference type="NCBI Taxonomy" id="7719"/>
    <lineage>
        <taxon>Eukaryota</taxon>
        <taxon>Metazoa</taxon>
        <taxon>Chordata</taxon>
        <taxon>Tunicata</taxon>
        <taxon>Ascidiacea</taxon>
        <taxon>Phlebobranchia</taxon>
        <taxon>Cionidae</taxon>
        <taxon>Ciona</taxon>
    </lineage>
</organism>
<dbReference type="GO" id="GO:0016020">
    <property type="term" value="C:membrane"/>
    <property type="evidence" value="ECO:0007669"/>
    <property type="project" value="UniProtKB-SubCell"/>
</dbReference>
<dbReference type="HOGENOM" id="CLU_034788_7_5_1"/>
<feature type="transmembrane region" description="Helical" evidence="8">
    <location>
        <begin position="257"/>
        <end position="281"/>
    </location>
</feature>
<feature type="transmembrane region" description="Helical" evidence="8">
    <location>
        <begin position="131"/>
        <end position="153"/>
    </location>
</feature>
<evidence type="ECO:0000256" key="1">
    <source>
        <dbReference type="ARBA" id="ARBA00004141"/>
    </source>
</evidence>
<feature type="transmembrane region" description="Helical" evidence="8">
    <location>
        <begin position="191"/>
        <end position="214"/>
    </location>
</feature>
<proteinExistence type="inferred from homology"/>
<evidence type="ECO:0000256" key="8">
    <source>
        <dbReference type="SAM" id="Phobius"/>
    </source>
</evidence>
<feature type="compositionally biased region" description="Polar residues" evidence="7">
    <location>
        <begin position="305"/>
        <end position="321"/>
    </location>
</feature>
<dbReference type="Proteomes" id="UP000008144">
    <property type="component" value="Unassembled WGS sequence"/>
</dbReference>
<protein>
    <submittedName>
        <fullName evidence="9">Uncharacterized protein</fullName>
    </submittedName>
</protein>
<dbReference type="InterPro" id="IPR038770">
    <property type="entry name" value="Na+/solute_symporter_sf"/>
</dbReference>
<keyword evidence="6 8" id="KW-0472">Membrane</keyword>
<dbReference type="GO" id="GO:0015293">
    <property type="term" value="F:symporter activity"/>
    <property type="evidence" value="ECO:0007669"/>
    <property type="project" value="UniProtKB-KW"/>
</dbReference>
<evidence type="ECO:0000313" key="10">
    <source>
        <dbReference type="Proteomes" id="UP000008144"/>
    </source>
</evidence>
<keyword evidence="4" id="KW-0813">Transport</keyword>
<dbReference type="InterPro" id="IPR004710">
    <property type="entry name" value="Bilac:Na_transpt"/>
</dbReference>
<evidence type="ECO:0000313" key="9">
    <source>
        <dbReference type="Ensembl" id="ENSCINP00000003667.3"/>
    </source>
</evidence>
<evidence type="ECO:0000256" key="4">
    <source>
        <dbReference type="ARBA" id="ARBA00022847"/>
    </source>
</evidence>
<feature type="transmembrane region" description="Helical" evidence="8">
    <location>
        <begin position="96"/>
        <end position="119"/>
    </location>
</feature>
<keyword evidence="4" id="KW-0769">Symport</keyword>
<reference evidence="9" key="3">
    <citation type="submission" date="2025-09" db="UniProtKB">
        <authorList>
            <consortium name="Ensembl"/>
        </authorList>
    </citation>
    <scope>IDENTIFICATION</scope>
</reference>
<reference evidence="9" key="2">
    <citation type="submission" date="2025-08" db="UniProtKB">
        <authorList>
            <consortium name="Ensembl"/>
        </authorList>
    </citation>
    <scope>IDENTIFICATION</scope>
</reference>
<accession>F6WJD2</accession>
<dbReference type="InterPro" id="IPR002657">
    <property type="entry name" value="BilAc:Na_symport/Acr3"/>
</dbReference>
<feature type="transmembrane region" description="Helical" evidence="8">
    <location>
        <begin position="6"/>
        <end position="26"/>
    </location>
</feature>
<dbReference type="InParanoid" id="F6WJD2"/>
<feature type="region of interest" description="Disordered" evidence="7">
    <location>
        <begin position="295"/>
        <end position="321"/>
    </location>
</feature>
<evidence type="ECO:0000256" key="2">
    <source>
        <dbReference type="ARBA" id="ARBA00006528"/>
    </source>
</evidence>
<comment type="subcellular location">
    <subcellularLocation>
        <location evidence="1">Membrane</location>
        <topology evidence="1">Multi-pass membrane protein</topology>
    </subcellularLocation>
</comment>
<evidence type="ECO:0000256" key="6">
    <source>
        <dbReference type="ARBA" id="ARBA00023136"/>
    </source>
</evidence>
<dbReference type="Ensembl" id="ENSCINT00000003667.3">
    <property type="protein sequence ID" value="ENSCINP00000003667.3"/>
    <property type="gene ID" value="ENSCING00000001817.3"/>
</dbReference>
<dbReference type="OMA" id="KMWTDAD"/>
<evidence type="ECO:0000256" key="3">
    <source>
        <dbReference type="ARBA" id="ARBA00022692"/>
    </source>
</evidence>
<evidence type="ECO:0000256" key="5">
    <source>
        <dbReference type="ARBA" id="ARBA00022989"/>
    </source>
</evidence>
<reference evidence="10" key="1">
    <citation type="journal article" date="2002" name="Science">
        <title>The draft genome of Ciona intestinalis: insights into chordate and vertebrate origins.</title>
        <authorList>
            <person name="Dehal P."/>
            <person name="Satou Y."/>
            <person name="Campbell R.K."/>
            <person name="Chapman J."/>
            <person name="Degnan B."/>
            <person name="De Tomaso A."/>
            <person name="Davidson B."/>
            <person name="Di Gregorio A."/>
            <person name="Gelpke M."/>
            <person name="Goodstein D.M."/>
            <person name="Harafuji N."/>
            <person name="Hastings K.E."/>
            <person name="Ho I."/>
            <person name="Hotta K."/>
            <person name="Huang W."/>
            <person name="Kawashima T."/>
            <person name="Lemaire P."/>
            <person name="Martinez D."/>
            <person name="Meinertzhagen I.A."/>
            <person name="Necula S."/>
            <person name="Nonaka M."/>
            <person name="Putnam N."/>
            <person name="Rash S."/>
            <person name="Saiga H."/>
            <person name="Satake M."/>
            <person name="Terry A."/>
            <person name="Yamada L."/>
            <person name="Wang H.G."/>
            <person name="Awazu S."/>
            <person name="Azumi K."/>
            <person name="Boore J."/>
            <person name="Branno M."/>
            <person name="Chin-Bow S."/>
            <person name="DeSantis R."/>
            <person name="Doyle S."/>
            <person name="Francino P."/>
            <person name="Keys D.N."/>
            <person name="Haga S."/>
            <person name="Hayashi H."/>
            <person name="Hino K."/>
            <person name="Imai K.S."/>
            <person name="Inaba K."/>
            <person name="Kano S."/>
            <person name="Kobayashi K."/>
            <person name="Kobayashi M."/>
            <person name="Lee B.I."/>
            <person name="Makabe K.W."/>
            <person name="Manohar C."/>
            <person name="Matassi G."/>
            <person name="Medina M."/>
            <person name="Mochizuki Y."/>
            <person name="Mount S."/>
            <person name="Morishita T."/>
            <person name="Miura S."/>
            <person name="Nakayama A."/>
            <person name="Nishizaka S."/>
            <person name="Nomoto H."/>
            <person name="Ohta F."/>
            <person name="Oishi K."/>
            <person name="Rigoutsos I."/>
            <person name="Sano M."/>
            <person name="Sasaki A."/>
            <person name="Sasakura Y."/>
            <person name="Shoguchi E."/>
            <person name="Shin-i T."/>
            <person name="Spagnuolo A."/>
            <person name="Stainier D."/>
            <person name="Suzuki M.M."/>
            <person name="Tassy O."/>
            <person name="Takatori N."/>
            <person name="Tokuoka M."/>
            <person name="Yagi K."/>
            <person name="Yoshizaki F."/>
            <person name="Wada S."/>
            <person name="Zhang C."/>
            <person name="Hyatt P.D."/>
            <person name="Larimer F."/>
            <person name="Detter C."/>
            <person name="Doggett N."/>
            <person name="Glavina T."/>
            <person name="Hawkins T."/>
            <person name="Richardson P."/>
            <person name="Lucas S."/>
            <person name="Kohara Y."/>
            <person name="Levine M."/>
            <person name="Satoh N."/>
            <person name="Rokhsar D.S."/>
        </authorList>
    </citation>
    <scope>NUCLEOTIDE SEQUENCE [LARGE SCALE GENOMIC DNA]</scope>
</reference>
<keyword evidence="10" id="KW-1185">Reference proteome</keyword>
<name>F6WJD2_CIOIN</name>
<feature type="transmembrane region" description="Helical" evidence="8">
    <location>
        <begin position="165"/>
        <end position="185"/>
    </location>
</feature>
<sequence>LTIVLNLLIGILLAVIMVGMGCAVELQKIKKHLKRPTGVITGFVCQFGLMPLIAYILILIFSLSDAQSLALLIQAACPGGSASNVATYWMNGDMDLSITMTTCSSILALGMMPLLLFLYGQTYNESLVVPFDTLGITLATLIIPIAIGIFIRYMWPSKATIVLKILSILGAIAIIVVAVISIVTFNGVWSILPSQIVCAAIFPAIGMILGYTLAKCIRLHHYQRRTVSLETGVQNTQLAISIIQLSGFTLQETGRMILFPVIYLVSQAAWIVVIIIVFVAYKQKCKKEDTSDELKAPGKFKQQGDHNTYGNVNLTFDQNEK</sequence>
<dbReference type="Gene3D" id="1.20.1530.20">
    <property type="match status" value="1"/>
</dbReference>